<protein>
    <submittedName>
        <fullName evidence="3">Ammonium transporter</fullName>
    </submittedName>
</protein>
<evidence type="ECO:0000313" key="4">
    <source>
        <dbReference type="Proteomes" id="UP000887023"/>
    </source>
</evidence>
<dbReference type="Pfam" id="PF26059">
    <property type="entry name" value="DUF8020"/>
    <property type="match status" value="1"/>
</dbReference>
<evidence type="ECO:0000313" key="3">
    <source>
        <dbReference type="EMBL" id="QXQ13802.1"/>
    </source>
</evidence>
<keyword evidence="1" id="KW-0732">Signal</keyword>
<keyword evidence="4" id="KW-1185">Reference proteome</keyword>
<organism evidence="3 4">
    <name type="scientific">Skermania pinensis</name>
    <dbReference type="NCBI Taxonomy" id="39122"/>
    <lineage>
        <taxon>Bacteria</taxon>
        <taxon>Bacillati</taxon>
        <taxon>Actinomycetota</taxon>
        <taxon>Actinomycetes</taxon>
        <taxon>Mycobacteriales</taxon>
        <taxon>Gordoniaceae</taxon>
        <taxon>Skermania</taxon>
    </lineage>
</organism>
<sequence length="219" mass="22250">MNLRRMTATAVLVVSAIGLGSATAYADPAPASNDIGYQMKVVEQSIVTTLDKGRFEVKKDSYEIEDSSGKAVVELPLSVNLGDIKIPLHAVMKDDKTLQLTPEVPKQAITATSNLMVKPVASLEENQKAQSAFLTQLGIATSVGGLVGTIIGAVVGCVFGLPLFGVGCIPGIAAGAGLGGVIGTIVAGGPTLVVAGIDLIQTLQAPPGTTKWASTQPAG</sequence>
<dbReference type="EMBL" id="CP079105">
    <property type="protein sequence ID" value="QXQ13802.1"/>
    <property type="molecule type" value="Genomic_DNA"/>
</dbReference>
<feature type="chain" id="PRO_5046798773" evidence="1">
    <location>
        <begin position="27"/>
        <end position="219"/>
    </location>
</feature>
<name>A0ABX8S9Y5_9ACTN</name>
<evidence type="ECO:0000259" key="2">
    <source>
        <dbReference type="Pfam" id="PF26059"/>
    </source>
</evidence>
<reference evidence="3" key="1">
    <citation type="submission" date="2021-07" db="EMBL/GenBank/DDBJ databases">
        <title>Candidatus Kaistella beijingensis sp. nov. isolated from a municipal wastewater treatment plant is involved in sludge foaming.</title>
        <authorList>
            <person name="Song Y."/>
            <person name="Liu S.-J."/>
        </authorList>
    </citation>
    <scope>NUCLEOTIDE SEQUENCE</scope>
    <source>
        <strain evidence="3">DSM 43998</strain>
    </source>
</reference>
<evidence type="ECO:0000256" key="1">
    <source>
        <dbReference type="SAM" id="SignalP"/>
    </source>
</evidence>
<accession>A0ABX8S9Y5</accession>
<dbReference type="Proteomes" id="UP000887023">
    <property type="component" value="Chromosome"/>
</dbReference>
<proteinExistence type="predicted"/>
<dbReference type="InterPro" id="IPR058333">
    <property type="entry name" value="DUF8020"/>
</dbReference>
<feature type="domain" description="DUF8020" evidence="2">
    <location>
        <begin position="34"/>
        <end position="103"/>
    </location>
</feature>
<gene>
    <name evidence="3" type="ORF">KV203_18820</name>
</gene>
<feature type="signal peptide" evidence="1">
    <location>
        <begin position="1"/>
        <end position="26"/>
    </location>
</feature>